<evidence type="ECO:0000256" key="1">
    <source>
        <dbReference type="ARBA" id="ARBA00004167"/>
    </source>
</evidence>
<dbReference type="OrthoDB" id="2789670at2759"/>
<comment type="subcellular location">
    <subcellularLocation>
        <location evidence="1">Membrane</location>
        <topology evidence="1">Single-pass membrane protein</topology>
    </subcellularLocation>
</comment>
<evidence type="ECO:0008006" key="9">
    <source>
        <dbReference type="Google" id="ProtNLM"/>
    </source>
</evidence>
<dbReference type="GO" id="GO:0004497">
    <property type="term" value="F:monooxygenase activity"/>
    <property type="evidence" value="ECO:0007669"/>
    <property type="project" value="InterPro"/>
</dbReference>
<keyword evidence="3" id="KW-0812">Transmembrane</keyword>
<sequence length="256" mass="29472">MKQIKALKRQLPNRPPSHPKLPLLGNLHQIGALPHQSYKQLSDKYDPVMHLKFGVVPVIVFSSAEAAREFLKIHDLKYSCTVQRLTGSIILRMAFGKKFRGSNFDNNRFQDLVQAASALQARFAANECFPYYMFLAGVDTSAITLKWEMSELVRNSRMMSKSQDEIRNCIGKKGRVTEVDIEQLYFLKMIIKETLRLHPSGPLLLPREAVSHFEVDGYDIYPKTIIQVNAWAISRDPNYLKKPEEFCPERWWLTSA</sequence>
<dbReference type="EMBL" id="VAHF01000008">
    <property type="protein sequence ID" value="TXG56175.1"/>
    <property type="molecule type" value="Genomic_DNA"/>
</dbReference>
<dbReference type="InterPro" id="IPR036396">
    <property type="entry name" value="Cyt_P450_sf"/>
</dbReference>
<dbReference type="Pfam" id="PF00067">
    <property type="entry name" value="p450"/>
    <property type="match status" value="2"/>
</dbReference>
<proteinExistence type="inferred from homology"/>
<keyword evidence="8" id="KW-1185">Reference proteome</keyword>
<name>A0A5C7HHI0_9ROSI</name>
<comment type="similarity">
    <text evidence="2">Belongs to the cytochrome P450 family.</text>
</comment>
<dbReference type="PANTHER" id="PTHR47956">
    <property type="entry name" value="CYTOCHROME P450 71B11-RELATED"/>
    <property type="match status" value="1"/>
</dbReference>
<evidence type="ECO:0000256" key="4">
    <source>
        <dbReference type="ARBA" id="ARBA00022989"/>
    </source>
</evidence>
<dbReference type="GO" id="GO:0005506">
    <property type="term" value="F:iron ion binding"/>
    <property type="evidence" value="ECO:0007669"/>
    <property type="project" value="InterPro"/>
</dbReference>
<dbReference type="Proteomes" id="UP000323000">
    <property type="component" value="Chromosome 8"/>
</dbReference>
<dbReference type="AlphaFoldDB" id="A0A5C7HHI0"/>
<dbReference type="GO" id="GO:0016705">
    <property type="term" value="F:oxidoreductase activity, acting on paired donors, with incorporation or reduction of molecular oxygen"/>
    <property type="evidence" value="ECO:0007669"/>
    <property type="project" value="InterPro"/>
</dbReference>
<dbReference type="InterPro" id="IPR050193">
    <property type="entry name" value="Cytochrome_P450_71"/>
</dbReference>
<dbReference type="SUPFAM" id="SSF48264">
    <property type="entry name" value="Cytochrome P450"/>
    <property type="match status" value="1"/>
</dbReference>
<accession>A0A5C7HHI0</accession>
<evidence type="ECO:0000256" key="6">
    <source>
        <dbReference type="ARBA" id="ARBA00023136"/>
    </source>
</evidence>
<evidence type="ECO:0000313" key="7">
    <source>
        <dbReference type="EMBL" id="TXG56175.1"/>
    </source>
</evidence>
<evidence type="ECO:0000313" key="8">
    <source>
        <dbReference type="Proteomes" id="UP000323000"/>
    </source>
</evidence>
<evidence type="ECO:0000256" key="5">
    <source>
        <dbReference type="ARBA" id="ARBA00023002"/>
    </source>
</evidence>
<reference evidence="8" key="1">
    <citation type="journal article" date="2019" name="Gigascience">
        <title>De novo genome assembly of the endangered Acer yangbiense, a plant species with extremely small populations endemic to Yunnan Province, China.</title>
        <authorList>
            <person name="Yang J."/>
            <person name="Wariss H.M."/>
            <person name="Tao L."/>
            <person name="Zhang R."/>
            <person name="Yun Q."/>
            <person name="Hollingsworth P."/>
            <person name="Dao Z."/>
            <person name="Luo G."/>
            <person name="Guo H."/>
            <person name="Ma Y."/>
            <person name="Sun W."/>
        </authorList>
    </citation>
    <scope>NUCLEOTIDE SEQUENCE [LARGE SCALE GENOMIC DNA]</scope>
    <source>
        <strain evidence="8">cv. Malutang</strain>
    </source>
</reference>
<comment type="caution">
    <text evidence="7">The sequence shown here is derived from an EMBL/GenBank/DDBJ whole genome shotgun (WGS) entry which is preliminary data.</text>
</comment>
<dbReference type="PANTHER" id="PTHR47956:SF5">
    <property type="entry name" value="CYTOCHROME P450 71B25-RELATED"/>
    <property type="match status" value="1"/>
</dbReference>
<dbReference type="PRINTS" id="PR00385">
    <property type="entry name" value="P450"/>
</dbReference>
<dbReference type="InterPro" id="IPR001128">
    <property type="entry name" value="Cyt_P450"/>
</dbReference>
<evidence type="ECO:0000256" key="2">
    <source>
        <dbReference type="ARBA" id="ARBA00010617"/>
    </source>
</evidence>
<keyword evidence="5" id="KW-0560">Oxidoreductase</keyword>
<dbReference type="Gene3D" id="1.10.630.10">
    <property type="entry name" value="Cytochrome P450"/>
    <property type="match status" value="2"/>
</dbReference>
<protein>
    <recommendedName>
        <fullName evidence="9">Cytochrome P450</fullName>
    </recommendedName>
</protein>
<keyword evidence="4" id="KW-1133">Transmembrane helix</keyword>
<dbReference type="GO" id="GO:0020037">
    <property type="term" value="F:heme binding"/>
    <property type="evidence" value="ECO:0007669"/>
    <property type="project" value="InterPro"/>
</dbReference>
<dbReference type="GO" id="GO:0016020">
    <property type="term" value="C:membrane"/>
    <property type="evidence" value="ECO:0007669"/>
    <property type="project" value="UniProtKB-SubCell"/>
</dbReference>
<keyword evidence="6" id="KW-0472">Membrane</keyword>
<organism evidence="7 8">
    <name type="scientific">Acer yangbiense</name>
    <dbReference type="NCBI Taxonomy" id="1000413"/>
    <lineage>
        <taxon>Eukaryota</taxon>
        <taxon>Viridiplantae</taxon>
        <taxon>Streptophyta</taxon>
        <taxon>Embryophyta</taxon>
        <taxon>Tracheophyta</taxon>
        <taxon>Spermatophyta</taxon>
        <taxon>Magnoliopsida</taxon>
        <taxon>eudicotyledons</taxon>
        <taxon>Gunneridae</taxon>
        <taxon>Pentapetalae</taxon>
        <taxon>rosids</taxon>
        <taxon>malvids</taxon>
        <taxon>Sapindales</taxon>
        <taxon>Sapindaceae</taxon>
        <taxon>Hippocastanoideae</taxon>
        <taxon>Acereae</taxon>
        <taxon>Acer</taxon>
    </lineage>
</organism>
<gene>
    <name evidence="7" type="ORF">EZV62_017488</name>
</gene>
<evidence type="ECO:0000256" key="3">
    <source>
        <dbReference type="ARBA" id="ARBA00022692"/>
    </source>
</evidence>